<feature type="domain" description="GH10" evidence="11">
    <location>
        <begin position="120"/>
        <end position="453"/>
    </location>
</feature>
<dbReference type="EC" id="3.2.1.8" evidence="8"/>
<evidence type="ECO:0000256" key="1">
    <source>
        <dbReference type="ARBA" id="ARBA00007495"/>
    </source>
</evidence>
<feature type="domain" description="CBM10" evidence="12">
    <location>
        <begin position="25"/>
        <end position="62"/>
    </location>
</feature>
<evidence type="ECO:0000259" key="12">
    <source>
        <dbReference type="PROSITE" id="PS51763"/>
    </source>
</evidence>
<evidence type="ECO:0000313" key="14">
    <source>
        <dbReference type="Proteomes" id="UP000193944"/>
    </source>
</evidence>
<feature type="compositionally biased region" description="Basic residues" evidence="9">
    <location>
        <begin position="607"/>
        <end position="616"/>
    </location>
</feature>
<dbReference type="Pfam" id="PF02013">
    <property type="entry name" value="CBM_10"/>
    <property type="match status" value="1"/>
</dbReference>
<feature type="region of interest" description="Disordered" evidence="9">
    <location>
        <begin position="464"/>
        <end position="616"/>
    </location>
</feature>
<dbReference type="InterPro" id="IPR001000">
    <property type="entry name" value="GH10_dom"/>
</dbReference>
<dbReference type="EMBL" id="MCFG01000136">
    <property type="protein sequence ID" value="ORX80771.1"/>
    <property type="molecule type" value="Genomic_DNA"/>
</dbReference>
<keyword evidence="4 8" id="KW-0378">Hydrolase</keyword>
<evidence type="ECO:0000256" key="5">
    <source>
        <dbReference type="ARBA" id="ARBA00023277"/>
    </source>
</evidence>
<sequence length="616" mass="69851">MKTIDLLIITSALVSVSLAKPADNGCWSEKFNIPCCQSTSEVVRKTYDGEWGIEDGKWCSIGESTRPSDDVPPPPPPPSDLDSLVDPAADCDITDSVTGDSLAKLAPFRMGVGLNGGNISNYTPSSKKMMELINYQFNSMTYSNGMKSLFIMDQEKSLKNLAEGKEEVGINFSGVIDGLEFSAKNNLNIRGHVLVWHKQTPEWFWRKDFDETKEYVDRETIFKRLDSFMKNYFDFLNFNYPGVVDVVDVVNEAVEVLEGKYDNSTGWYTRTESYEGDENIWYNLVGPDYVKEAFRIARKYALPTTKLVYNDYDTWRTTPHDKTEAIINLMKILKAEDLVDVIGMESYITPGEPTPEEYGKAIERYAAEGLEIQITEFTIYVTDGDDWLEQQTIHYRDMFKAIMEAYKKGANITSFTVFGLQDGYRFYDSDSTRTRLYDHDLQKKPNFQAIMDILKEYNAKLGKTDDTETTSIEDDDFETTSVEDDNNETTSIEDDDIETSFAEESETDGVEDITSGLEDTENSEDSDDDNKKENESDKKEDESDKKENEGEGDKKEDEGDNKENEGNKKENEGEKSVDDNKEDLKDGEDSSENEDQALATDGNAPVKAKKCVVRHK</sequence>
<feature type="compositionally biased region" description="Acidic residues" evidence="9">
    <location>
        <begin position="467"/>
        <end position="511"/>
    </location>
</feature>
<dbReference type="AlphaFoldDB" id="A0A1Y1X4M5"/>
<comment type="similarity">
    <text evidence="1 8">Belongs to the glycosyl hydrolase 10 (cellulase F) family.</text>
</comment>
<dbReference type="Gene3D" id="3.20.20.80">
    <property type="entry name" value="Glycosidases"/>
    <property type="match status" value="1"/>
</dbReference>
<dbReference type="SMART" id="SM00633">
    <property type="entry name" value="Glyco_10"/>
    <property type="match status" value="1"/>
</dbReference>
<dbReference type="GO" id="GO:0000272">
    <property type="term" value="P:polysaccharide catabolic process"/>
    <property type="evidence" value="ECO:0007669"/>
    <property type="project" value="UniProtKB-KW"/>
</dbReference>
<dbReference type="PRINTS" id="PR00134">
    <property type="entry name" value="GLHYDRLASE10"/>
</dbReference>
<dbReference type="SUPFAM" id="SSF51445">
    <property type="entry name" value="(Trans)glycosidases"/>
    <property type="match status" value="1"/>
</dbReference>
<evidence type="ECO:0000256" key="6">
    <source>
        <dbReference type="ARBA" id="ARBA00023295"/>
    </source>
</evidence>
<dbReference type="Pfam" id="PF00331">
    <property type="entry name" value="Glyco_hydro_10"/>
    <property type="match status" value="1"/>
</dbReference>
<organism evidence="13 14">
    <name type="scientific">Anaeromyces robustus</name>
    <dbReference type="NCBI Taxonomy" id="1754192"/>
    <lineage>
        <taxon>Eukaryota</taxon>
        <taxon>Fungi</taxon>
        <taxon>Fungi incertae sedis</taxon>
        <taxon>Chytridiomycota</taxon>
        <taxon>Chytridiomycota incertae sedis</taxon>
        <taxon>Neocallimastigomycetes</taxon>
        <taxon>Neocallimastigales</taxon>
        <taxon>Neocallimastigaceae</taxon>
        <taxon>Anaeromyces</taxon>
    </lineage>
</organism>
<proteinExistence type="inferred from homology"/>
<evidence type="ECO:0000256" key="4">
    <source>
        <dbReference type="ARBA" id="ARBA00022801"/>
    </source>
</evidence>
<feature type="compositionally biased region" description="Basic and acidic residues" evidence="9">
    <location>
        <begin position="529"/>
        <end position="588"/>
    </location>
</feature>
<comment type="catalytic activity">
    <reaction evidence="8">
        <text>Endohydrolysis of (1-&gt;4)-beta-D-xylosidic linkages in xylans.</text>
        <dbReference type="EC" id="3.2.1.8"/>
    </reaction>
</comment>
<dbReference type="PROSITE" id="PS51760">
    <property type="entry name" value="GH10_2"/>
    <property type="match status" value="1"/>
</dbReference>
<dbReference type="InterPro" id="IPR017853">
    <property type="entry name" value="GH"/>
</dbReference>
<keyword evidence="7 8" id="KW-0624">Polysaccharide degradation</keyword>
<keyword evidence="3" id="KW-0677">Repeat</keyword>
<feature type="signal peptide" evidence="10">
    <location>
        <begin position="1"/>
        <end position="19"/>
    </location>
</feature>
<dbReference type="Proteomes" id="UP000193944">
    <property type="component" value="Unassembled WGS sequence"/>
</dbReference>
<evidence type="ECO:0000256" key="8">
    <source>
        <dbReference type="RuleBase" id="RU361174"/>
    </source>
</evidence>
<evidence type="ECO:0000313" key="13">
    <source>
        <dbReference type="EMBL" id="ORX80771.1"/>
    </source>
</evidence>
<evidence type="ECO:0000259" key="11">
    <source>
        <dbReference type="PROSITE" id="PS51760"/>
    </source>
</evidence>
<feature type="compositionally biased region" description="Pro residues" evidence="9">
    <location>
        <begin position="70"/>
        <end position="79"/>
    </location>
</feature>
<feature type="region of interest" description="Disordered" evidence="9">
    <location>
        <begin position="62"/>
        <end position="84"/>
    </location>
</feature>
<dbReference type="PANTHER" id="PTHR31490:SF90">
    <property type="entry name" value="ENDO-1,4-BETA-XYLANASE A"/>
    <property type="match status" value="1"/>
</dbReference>
<keyword evidence="2 10" id="KW-0732">Signal</keyword>
<keyword evidence="6 8" id="KW-0326">Glycosidase</keyword>
<accession>A0A1Y1X4M5</accession>
<dbReference type="PANTHER" id="PTHR31490">
    <property type="entry name" value="GLYCOSYL HYDROLASE"/>
    <property type="match status" value="1"/>
</dbReference>
<evidence type="ECO:0000256" key="2">
    <source>
        <dbReference type="ARBA" id="ARBA00022729"/>
    </source>
</evidence>
<evidence type="ECO:0000256" key="7">
    <source>
        <dbReference type="ARBA" id="ARBA00023326"/>
    </source>
</evidence>
<dbReference type="STRING" id="1754192.A0A1Y1X4M5"/>
<dbReference type="InterPro" id="IPR002883">
    <property type="entry name" value="CBM10/Dockerin_dom"/>
</dbReference>
<dbReference type="PROSITE" id="PS51763">
    <property type="entry name" value="CBM10"/>
    <property type="match status" value="1"/>
</dbReference>
<reference evidence="13 14" key="2">
    <citation type="submission" date="2016-08" db="EMBL/GenBank/DDBJ databases">
        <title>Pervasive Adenine N6-methylation of Active Genes in Fungi.</title>
        <authorList>
            <consortium name="DOE Joint Genome Institute"/>
            <person name="Mondo S.J."/>
            <person name="Dannebaum R.O."/>
            <person name="Kuo R.C."/>
            <person name="Labutti K."/>
            <person name="Haridas S."/>
            <person name="Kuo A."/>
            <person name="Salamov A."/>
            <person name="Ahrendt S.R."/>
            <person name="Lipzen A."/>
            <person name="Sullivan W."/>
            <person name="Andreopoulos W.B."/>
            <person name="Clum A."/>
            <person name="Lindquist E."/>
            <person name="Daum C."/>
            <person name="Ramamoorthy G.K."/>
            <person name="Gryganskyi A."/>
            <person name="Culley D."/>
            <person name="Magnuson J.K."/>
            <person name="James T.Y."/>
            <person name="O'Malley M.A."/>
            <person name="Stajich J.E."/>
            <person name="Spatafora J.W."/>
            <person name="Visel A."/>
            <person name="Grigoriev I.V."/>
        </authorList>
    </citation>
    <scope>NUCLEOTIDE SEQUENCE [LARGE SCALE GENOMIC DNA]</scope>
    <source>
        <strain evidence="13 14">S4</strain>
    </source>
</reference>
<keyword evidence="5 8" id="KW-0119">Carbohydrate metabolism</keyword>
<dbReference type="OrthoDB" id="3055998at2759"/>
<comment type="caution">
    <text evidence="13">The sequence shown here is derived from an EMBL/GenBank/DDBJ whole genome shotgun (WGS) entry which is preliminary data.</text>
</comment>
<dbReference type="InterPro" id="IPR044846">
    <property type="entry name" value="GH10"/>
</dbReference>
<reference evidence="13 14" key="1">
    <citation type="submission" date="2016-08" db="EMBL/GenBank/DDBJ databases">
        <title>A Parts List for Fungal Cellulosomes Revealed by Comparative Genomics.</title>
        <authorList>
            <consortium name="DOE Joint Genome Institute"/>
            <person name="Haitjema C.H."/>
            <person name="Gilmore S.P."/>
            <person name="Henske J.K."/>
            <person name="Solomon K.V."/>
            <person name="De Groot R."/>
            <person name="Kuo A."/>
            <person name="Mondo S.J."/>
            <person name="Salamov A.A."/>
            <person name="Labutti K."/>
            <person name="Zhao Z."/>
            <person name="Chiniquy J."/>
            <person name="Barry K."/>
            <person name="Brewer H.M."/>
            <person name="Purvine S.O."/>
            <person name="Wright A.T."/>
            <person name="Boxma B."/>
            <person name="Van Alen T."/>
            <person name="Hackstein J.H."/>
            <person name="Baker S.E."/>
            <person name="Grigoriev I.V."/>
            <person name="O'Malley M.A."/>
        </authorList>
    </citation>
    <scope>NUCLEOTIDE SEQUENCE [LARGE SCALE GENOMIC DNA]</scope>
    <source>
        <strain evidence="13 14">S4</strain>
    </source>
</reference>
<feature type="compositionally biased region" description="Acidic residues" evidence="9">
    <location>
        <begin position="518"/>
        <end position="528"/>
    </location>
</feature>
<dbReference type="Gene3D" id="3.90.1220.10">
    <property type="entry name" value="Cellulose docking domain, dockering"/>
    <property type="match status" value="1"/>
</dbReference>
<dbReference type="InterPro" id="IPR009034">
    <property type="entry name" value="Dockerin_dom_fun_sf"/>
</dbReference>
<evidence type="ECO:0000256" key="10">
    <source>
        <dbReference type="SAM" id="SignalP"/>
    </source>
</evidence>
<feature type="chain" id="PRO_5010993724" description="Beta-xylanase" evidence="10">
    <location>
        <begin position="20"/>
        <end position="616"/>
    </location>
</feature>
<evidence type="ECO:0000256" key="9">
    <source>
        <dbReference type="SAM" id="MobiDB-lite"/>
    </source>
</evidence>
<protein>
    <recommendedName>
        <fullName evidence="8">Beta-xylanase</fullName>
        <ecNumber evidence="8">3.2.1.8</ecNumber>
    </recommendedName>
</protein>
<evidence type="ECO:0000256" key="3">
    <source>
        <dbReference type="ARBA" id="ARBA00022737"/>
    </source>
</evidence>
<name>A0A1Y1X4M5_9FUNG</name>
<dbReference type="GO" id="GO:0031176">
    <property type="term" value="F:endo-1,4-beta-xylanase activity"/>
    <property type="evidence" value="ECO:0007669"/>
    <property type="project" value="UniProtKB-EC"/>
</dbReference>
<keyword evidence="14" id="KW-1185">Reference proteome</keyword>
<gene>
    <name evidence="13" type="ORF">BCR32DRAFT_327582</name>
</gene>
<dbReference type="SUPFAM" id="SSF64571">
    <property type="entry name" value="Cellulose docking domain, dockering"/>
    <property type="match status" value="1"/>
</dbReference>